<evidence type="ECO:0000256" key="1">
    <source>
        <dbReference type="ARBA" id="ARBA00003767"/>
    </source>
</evidence>
<keyword evidence="11" id="KW-0539">Nucleus</keyword>
<dbReference type="Gene3D" id="3.30.160.60">
    <property type="entry name" value="Classic Zinc Finger"/>
    <property type="match status" value="6"/>
</dbReference>
<evidence type="ECO:0000256" key="3">
    <source>
        <dbReference type="ARBA" id="ARBA00006991"/>
    </source>
</evidence>
<name>A0A8C1WPZ2_CYPCA</name>
<feature type="domain" description="C2H2-type" evidence="13">
    <location>
        <begin position="109"/>
        <end position="136"/>
    </location>
</feature>
<dbReference type="FunFam" id="3.30.160.60:FF:000912">
    <property type="entry name" value="Zinc finger protein 660"/>
    <property type="match status" value="1"/>
</dbReference>
<comment type="subcellular location">
    <subcellularLocation>
        <location evidence="2">Nucleus</location>
    </subcellularLocation>
</comment>
<evidence type="ECO:0000256" key="11">
    <source>
        <dbReference type="ARBA" id="ARBA00023242"/>
    </source>
</evidence>
<dbReference type="Proteomes" id="UP000694700">
    <property type="component" value="Unplaced"/>
</dbReference>
<proteinExistence type="inferred from homology"/>
<dbReference type="PANTHER" id="PTHR24390:SF260">
    <property type="entry name" value="ZINC FINGER PROTEIN 383-RELATED"/>
    <property type="match status" value="1"/>
</dbReference>
<keyword evidence="10" id="KW-0804">Transcription</keyword>
<dbReference type="FunFam" id="3.30.160.60:FF:000100">
    <property type="entry name" value="Zinc finger 45-like"/>
    <property type="match status" value="1"/>
</dbReference>
<keyword evidence="4" id="KW-0479">Metal-binding</keyword>
<dbReference type="Pfam" id="PF00096">
    <property type="entry name" value="zf-C2H2"/>
    <property type="match status" value="6"/>
</dbReference>
<evidence type="ECO:0000256" key="10">
    <source>
        <dbReference type="ARBA" id="ARBA00023163"/>
    </source>
</evidence>
<keyword evidence="6 12" id="KW-0863">Zinc-finger</keyword>
<dbReference type="FunFam" id="3.30.160.60:FF:000765">
    <property type="entry name" value="Zinc finger 45-like"/>
    <property type="match status" value="1"/>
</dbReference>
<reference evidence="14" key="1">
    <citation type="submission" date="2025-08" db="UniProtKB">
        <authorList>
            <consortium name="Ensembl"/>
        </authorList>
    </citation>
    <scope>IDENTIFICATION</scope>
</reference>
<dbReference type="SMART" id="SM00355">
    <property type="entry name" value="ZnF_C2H2"/>
    <property type="match status" value="6"/>
</dbReference>
<evidence type="ECO:0000256" key="4">
    <source>
        <dbReference type="ARBA" id="ARBA00022723"/>
    </source>
</evidence>
<feature type="domain" description="C2H2-type" evidence="13">
    <location>
        <begin position="81"/>
        <end position="108"/>
    </location>
</feature>
<feature type="domain" description="C2H2-type" evidence="13">
    <location>
        <begin position="204"/>
        <end position="231"/>
    </location>
</feature>
<dbReference type="FunFam" id="3.30.160.60:FF:001156">
    <property type="entry name" value="Zinc finger protein 407"/>
    <property type="match status" value="1"/>
</dbReference>
<accession>A0A8C1WPZ2</accession>
<evidence type="ECO:0000256" key="5">
    <source>
        <dbReference type="ARBA" id="ARBA00022737"/>
    </source>
</evidence>
<dbReference type="PROSITE" id="PS00028">
    <property type="entry name" value="ZINC_FINGER_C2H2_1"/>
    <property type="match status" value="5"/>
</dbReference>
<keyword evidence="8" id="KW-0805">Transcription regulation</keyword>
<keyword evidence="5" id="KW-0677">Repeat</keyword>
<comment type="similarity">
    <text evidence="3">Belongs to the krueppel C2H2-type zinc-finger protein family.</text>
</comment>
<dbReference type="GO" id="GO:0006357">
    <property type="term" value="P:regulation of transcription by RNA polymerase II"/>
    <property type="evidence" value="ECO:0007669"/>
    <property type="project" value="TreeGrafter"/>
</dbReference>
<evidence type="ECO:0000259" key="13">
    <source>
        <dbReference type="PROSITE" id="PS50157"/>
    </source>
</evidence>
<dbReference type="GO" id="GO:0008270">
    <property type="term" value="F:zinc ion binding"/>
    <property type="evidence" value="ECO:0007669"/>
    <property type="project" value="UniProtKB-KW"/>
</dbReference>
<evidence type="ECO:0000256" key="7">
    <source>
        <dbReference type="ARBA" id="ARBA00022833"/>
    </source>
</evidence>
<dbReference type="PROSITE" id="PS50157">
    <property type="entry name" value="ZINC_FINGER_C2H2_2"/>
    <property type="match status" value="7"/>
</dbReference>
<feature type="domain" description="C2H2-type" evidence="13">
    <location>
        <begin position="137"/>
        <end position="164"/>
    </location>
</feature>
<keyword evidence="9" id="KW-0238">DNA-binding</keyword>
<dbReference type="FunFam" id="3.30.160.60:FF:000097">
    <property type="entry name" value="Zinc finger protein"/>
    <property type="match status" value="1"/>
</dbReference>
<dbReference type="AlphaFoldDB" id="A0A8C1WPZ2"/>
<evidence type="ECO:0000256" key="9">
    <source>
        <dbReference type="ARBA" id="ARBA00023125"/>
    </source>
</evidence>
<evidence type="ECO:0000313" key="14">
    <source>
        <dbReference type="Ensembl" id="ENSCCRP00015070312.1"/>
    </source>
</evidence>
<dbReference type="FunFam" id="3.30.160.60:FF:000646">
    <property type="entry name" value="Myeloid zinc finger 1"/>
    <property type="match status" value="1"/>
</dbReference>
<dbReference type="InterPro" id="IPR036236">
    <property type="entry name" value="Znf_C2H2_sf"/>
</dbReference>
<feature type="domain" description="C2H2-type" evidence="13">
    <location>
        <begin position="177"/>
        <end position="204"/>
    </location>
</feature>
<organism evidence="14 15">
    <name type="scientific">Cyprinus carpio</name>
    <name type="common">Common carp</name>
    <dbReference type="NCBI Taxonomy" id="7962"/>
    <lineage>
        <taxon>Eukaryota</taxon>
        <taxon>Metazoa</taxon>
        <taxon>Chordata</taxon>
        <taxon>Craniata</taxon>
        <taxon>Vertebrata</taxon>
        <taxon>Euteleostomi</taxon>
        <taxon>Actinopterygii</taxon>
        <taxon>Neopterygii</taxon>
        <taxon>Teleostei</taxon>
        <taxon>Ostariophysi</taxon>
        <taxon>Cypriniformes</taxon>
        <taxon>Cyprinidae</taxon>
        <taxon>Cyprininae</taxon>
        <taxon>Cyprinus</taxon>
    </lineage>
</organism>
<protein>
    <recommendedName>
        <fullName evidence="13">C2H2-type domain-containing protein</fullName>
    </recommendedName>
</protein>
<evidence type="ECO:0000256" key="12">
    <source>
        <dbReference type="PROSITE-ProRule" id="PRU00042"/>
    </source>
</evidence>
<evidence type="ECO:0000256" key="2">
    <source>
        <dbReference type="ARBA" id="ARBA00004123"/>
    </source>
</evidence>
<feature type="domain" description="C2H2-type" evidence="13">
    <location>
        <begin position="232"/>
        <end position="259"/>
    </location>
</feature>
<dbReference type="SUPFAM" id="SSF57667">
    <property type="entry name" value="beta-beta-alpha zinc fingers"/>
    <property type="match status" value="5"/>
</dbReference>
<dbReference type="GO" id="GO:0003700">
    <property type="term" value="F:DNA-binding transcription factor activity"/>
    <property type="evidence" value="ECO:0007669"/>
    <property type="project" value="TreeGrafter"/>
</dbReference>
<evidence type="ECO:0000256" key="6">
    <source>
        <dbReference type="ARBA" id="ARBA00022771"/>
    </source>
</evidence>
<evidence type="ECO:0000256" key="8">
    <source>
        <dbReference type="ARBA" id="ARBA00023015"/>
    </source>
</evidence>
<dbReference type="Ensembl" id="ENSCCRT00015072578.1">
    <property type="protein sequence ID" value="ENSCCRP00015070312.1"/>
    <property type="gene ID" value="ENSCCRG00015028489.1"/>
</dbReference>
<comment type="function">
    <text evidence="1">May be involved in transcriptional regulation.</text>
</comment>
<evidence type="ECO:0000313" key="15">
    <source>
        <dbReference type="Proteomes" id="UP000694700"/>
    </source>
</evidence>
<sequence length="327" mass="38180">MEFIKEESEDIRIEETFSLKHEDAEEQTDLMALKEERKRLTTIEEKDQYERLDFITVETSMQSETSSSPKNVQKTESNSCFTCHQCGKSFKQKYTLQMHMNVRTGGGPFKCHECGKRFSFKENLKRHMNSHTGMNTLICPMCGACFANKQSLTANMKRQTGEKPVTGDQCGMRVKGFTCHQCGQRFPDKRCLNWHEKVHSRESFTCHECGKSFRFKGKFKVHMRIHTGEKPFTCTHCGKSFNQKITLQIHTRLHTGEKPFTCLQCKRSFTYQRDLKRHLQTHSGKKLQFLHSQISKINIIITSLIILRLVNCQKRYSVTHPWRGVLH</sequence>
<dbReference type="InterPro" id="IPR013087">
    <property type="entry name" value="Znf_C2H2_type"/>
</dbReference>
<dbReference type="PANTHER" id="PTHR24390">
    <property type="entry name" value="ZINC FINGER PROTEIN"/>
    <property type="match status" value="1"/>
</dbReference>
<dbReference type="GO" id="GO:0000978">
    <property type="term" value="F:RNA polymerase II cis-regulatory region sequence-specific DNA binding"/>
    <property type="evidence" value="ECO:0007669"/>
    <property type="project" value="TreeGrafter"/>
</dbReference>
<keyword evidence="7" id="KW-0862">Zinc</keyword>
<feature type="domain" description="C2H2-type" evidence="13">
    <location>
        <begin position="260"/>
        <end position="287"/>
    </location>
</feature>
<dbReference type="GO" id="GO:0005634">
    <property type="term" value="C:nucleus"/>
    <property type="evidence" value="ECO:0007669"/>
    <property type="project" value="UniProtKB-SubCell"/>
</dbReference>